<sequence>GPIAAGFFSCPALKFDALNIAILRNFPYLLPCLICIILCIFALIGSFVYLEETMADMTEVYADIPASHSDLRSPVEEPANENLINHNQDTQDITKYSINTPDDEVNVSKRRAWFCCGCCPCAKKRYHRFGEKENSLTCFGRCKIGVHKIVQPMKDRRVYLLTIIQCLLAFVAGVHAELIPLLLVTDYKHGGYDLDTSEISFMYSLMSVIEVIYQLAVYPSIVKNIGFKHTLKVGLVMFGVTASLIPTLNRIAGPISRPSTHNITILLPLNTASAEEITSLEDNVQKRVEDLTLSSETETDLLHHSNTLHFMSTDNEQIVNSKITYGNSLMNNTKPKYSDLQLSAVPWTNVTDNLIKQCKLLSESRKDEHVSLWRIPVKVWAVLVVFITASTISRMTAFVSMNVLVGNACLAKDKGTVYGVAQSLTALVRSTAPAVGGNIFAWSEHNDLPWPFDYHLTFYLLSVILIFTCFVSCLLPTSVNKKRTEEDTIA</sequence>
<feature type="non-terminal residue" evidence="8">
    <location>
        <position position="1"/>
    </location>
</feature>
<protein>
    <submittedName>
        <fullName evidence="8">Uncharacterized protein LOC102803972</fullName>
    </submittedName>
</protein>
<proteinExistence type="predicted"/>
<name>A0ABM0MG80_SACKO</name>
<keyword evidence="5 6" id="KW-0472">Membrane</keyword>
<dbReference type="SUPFAM" id="SSF103473">
    <property type="entry name" value="MFS general substrate transporter"/>
    <property type="match status" value="2"/>
</dbReference>
<accession>A0ABM0MG80</accession>
<keyword evidence="4 6" id="KW-1133">Transmembrane helix</keyword>
<organism evidence="7 8">
    <name type="scientific">Saccoglossus kowalevskii</name>
    <name type="common">Acorn worm</name>
    <dbReference type="NCBI Taxonomy" id="10224"/>
    <lineage>
        <taxon>Eukaryota</taxon>
        <taxon>Metazoa</taxon>
        <taxon>Hemichordata</taxon>
        <taxon>Enteropneusta</taxon>
        <taxon>Harrimaniidae</taxon>
        <taxon>Saccoglossus</taxon>
    </lineage>
</organism>
<dbReference type="PANTHER" id="PTHR23504">
    <property type="entry name" value="MAJOR FACILITATOR SUPERFAMILY DOMAIN-CONTAINING PROTEIN 10"/>
    <property type="match status" value="1"/>
</dbReference>
<feature type="transmembrane region" description="Helical" evidence="6">
    <location>
        <begin position="379"/>
        <end position="405"/>
    </location>
</feature>
<comment type="subcellular location">
    <subcellularLocation>
        <location evidence="1">Membrane</location>
        <topology evidence="1">Multi-pass membrane protein</topology>
    </subcellularLocation>
</comment>
<dbReference type="Gene3D" id="1.20.1250.20">
    <property type="entry name" value="MFS general substrate transporter like domains"/>
    <property type="match status" value="2"/>
</dbReference>
<dbReference type="Proteomes" id="UP000694865">
    <property type="component" value="Unplaced"/>
</dbReference>
<feature type="transmembrane region" description="Helical" evidence="6">
    <location>
        <begin position="28"/>
        <end position="50"/>
    </location>
</feature>
<evidence type="ECO:0000256" key="6">
    <source>
        <dbReference type="SAM" id="Phobius"/>
    </source>
</evidence>
<evidence type="ECO:0000256" key="4">
    <source>
        <dbReference type="ARBA" id="ARBA00022989"/>
    </source>
</evidence>
<keyword evidence="7" id="KW-1185">Reference proteome</keyword>
<evidence type="ECO:0000256" key="1">
    <source>
        <dbReference type="ARBA" id="ARBA00004141"/>
    </source>
</evidence>
<dbReference type="GeneID" id="102803972"/>
<reference evidence="8" key="1">
    <citation type="submission" date="2025-08" db="UniProtKB">
        <authorList>
            <consortium name="RefSeq"/>
        </authorList>
    </citation>
    <scope>IDENTIFICATION</scope>
    <source>
        <tissue evidence="8">Testes</tissue>
    </source>
</reference>
<feature type="transmembrane region" description="Helical" evidence="6">
    <location>
        <begin position="158"/>
        <end position="181"/>
    </location>
</feature>
<keyword evidence="2" id="KW-0813">Transport</keyword>
<gene>
    <name evidence="8" type="primary">LOC102803972</name>
</gene>
<feature type="transmembrane region" description="Helical" evidence="6">
    <location>
        <begin position="456"/>
        <end position="475"/>
    </location>
</feature>
<evidence type="ECO:0000256" key="5">
    <source>
        <dbReference type="ARBA" id="ARBA00023136"/>
    </source>
</evidence>
<evidence type="ECO:0000313" key="8">
    <source>
        <dbReference type="RefSeq" id="XP_006819021.1"/>
    </source>
</evidence>
<evidence type="ECO:0000313" key="7">
    <source>
        <dbReference type="Proteomes" id="UP000694865"/>
    </source>
</evidence>
<dbReference type="InterPro" id="IPR036259">
    <property type="entry name" value="MFS_trans_sf"/>
</dbReference>
<feature type="transmembrane region" description="Helical" evidence="6">
    <location>
        <begin position="201"/>
        <end position="221"/>
    </location>
</feature>
<keyword evidence="3 6" id="KW-0812">Transmembrane</keyword>
<dbReference type="PANTHER" id="PTHR23504:SF15">
    <property type="entry name" value="MAJOR FACILITATOR SUPERFAMILY (MFS) PROFILE DOMAIN-CONTAINING PROTEIN"/>
    <property type="match status" value="1"/>
</dbReference>
<evidence type="ECO:0000256" key="2">
    <source>
        <dbReference type="ARBA" id="ARBA00022448"/>
    </source>
</evidence>
<dbReference type="RefSeq" id="XP_006819021.1">
    <property type="nucleotide sequence ID" value="XM_006818958.1"/>
</dbReference>
<evidence type="ECO:0000256" key="3">
    <source>
        <dbReference type="ARBA" id="ARBA00022692"/>
    </source>
</evidence>